<keyword evidence="2" id="KW-1185">Reference proteome</keyword>
<dbReference type="AlphaFoldDB" id="A0A0J1FTG3"/>
<dbReference type="STRING" id="476652.DEAC_c14330"/>
<dbReference type="PATRIC" id="fig|476652.3.peg.1470"/>
<protein>
    <submittedName>
        <fullName evidence="1">Uncharacterized protein</fullName>
    </submittedName>
</protein>
<sequence length="335" mass="37120">MIDLTKYLPEFYRKSTTMQAIQRAIGPAIPDGISYLWQVFFLSTCPDEYLYLWQNELGAQSRDDMFAKLRGTRVLNRELAEDMGIDLFETYRASPEAGYTLSGSDAVFPDGVHYAPLITDVIIKPEDIQVTRRMIDIMSASGFLYWFSVKVSEYIGHEIGGLTGSQALYPGIIFPSDDGMLSGSEIRRKVVLSLNRQDKLTVIGASPKTAPVVAYDGLLLKFTEFGALDIIQNVDDLLVDDASLDEEADGTELFSALFETGPVSSPAINNIWNGYSFKSKVPQSLSIEQNQVGITVAAEPIRNEWSRAVSFLEPGVSFLETNMKAQYSSIKVEVG</sequence>
<accession>A0A0J1FTG3</accession>
<evidence type="ECO:0000313" key="2">
    <source>
        <dbReference type="Proteomes" id="UP000036356"/>
    </source>
</evidence>
<name>A0A0J1FTG3_9FIRM</name>
<dbReference type="Proteomes" id="UP000036356">
    <property type="component" value="Unassembled WGS sequence"/>
</dbReference>
<organism evidence="1 2">
    <name type="scientific">Desulfosporosinus acididurans</name>
    <dbReference type="NCBI Taxonomy" id="476652"/>
    <lineage>
        <taxon>Bacteria</taxon>
        <taxon>Bacillati</taxon>
        <taxon>Bacillota</taxon>
        <taxon>Clostridia</taxon>
        <taxon>Eubacteriales</taxon>
        <taxon>Desulfitobacteriaceae</taxon>
        <taxon>Desulfosporosinus</taxon>
    </lineage>
</organism>
<proteinExistence type="predicted"/>
<reference evidence="1 2" key="1">
    <citation type="submission" date="2015-06" db="EMBL/GenBank/DDBJ databases">
        <title>Draft genome of the moderately acidophilic sulfate reducer Candidatus Desulfosporosinus acididurans strain M1.</title>
        <authorList>
            <person name="Poehlein A."/>
            <person name="Petzsch P."/>
            <person name="Johnson B.D."/>
            <person name="Schloemann M."/>
            <person name="Daniel R."/>
            <person name="Muehling M."/>
        </authorList>
    </citation>
    <scope>NUCLEOTIDE SEQUENCE [LARGE SCALE GENOMIC DNA]</scope>
    <source>
        <strain evidence="1 2">M1</strain>
    </source>
</reference>
<comment type="caution">
    <text evidence="1">The sequence shown here is derived from an EMBL/GenBank/DDBJ whole genome shotgun (WGS) entry which is preliminary data.</text>
</comment>
<evidence type="ECO:0000313" key="1">
    <source>
        <dbReference type="EMBL" id="KLU66765.1"/>
    </source>
</evidence>
<gene>
    <name evidence="1" type="ORF">DEAC_c14330</name>
</gene>
<dbReference type="RefSeq" id="WP_047809299.1">
    <property type="nucleotide sequence ID" value="NZ_LDZY01000004.1"/>
</dbReference>
<dbReference type="EMBL" id="LDZY01000004">
    <property type="protein sequence ID" value="KLU66765.1"/>
    <property type="molecule type" value="Genomic_DNA"/>
</dbReference>